<dbReference type="Pfam" id="PF11041">
    <property type="entry name" value="Phage_Wedge1"/>
    <property type="match status" value="1"/>
</dbReference>
<protein>
    <recommendedName>
        <fullName evidence="3">DUF2612 domain-containing protein</fullName>
    </recommendedName>
</protein>
<dbReference type="InterPro" id="IPR021283">
    <property type="entry name" value="Phage_Wedge1"/>
</dbReference>
<dbReference type="EMBL" id="PIDR01001653">
    <property type="protein sequence ID" value="PLO61903.1"/>
    <property type="molecule type" value="Genomic_DNA"/>
</dbReference>
<gene>
    <name evidence="1" type="ORF">CWN49_32225</name>
</gene>
<evidence type="ECO:0000313" key="1">
    <source>
        <dbReference type="EMBL" id="PLO61903.1"/>
    </source>
</evidence>
<accession>A0A2J5P788</accession>
<proteinExistence type="predicted"/>
<reference evidence="1 2" key="1">
    <citation type="submission" date="2017-11" db="EMBL/GenBank/DDBJ databases">
        <authorList>
            <person name="Han C.G."/>
        </authorList>
    </citation>
    <scope>NUCLEOTIDE SEQUENCE [LARGE SCALE GENOMIC DNA]</scope>
    <source>
        <strain evidence="1 2">A10</strain>
    </source>
</reference>
<reference evidence="1 2" key="2">
    <citation type="submission" date="2018-01" db="EMBL/GenBank/DDBJ databases">
        <title>Genomic study of Klebsiella pneumoniae.</title>
        <authorList>
            <person name="Yang Y."/>
            <person name="Bicalho R."/>
        </authorList>
    </citation>
    <scope>NUCLEOTIDE SEQUENCE [LARGE SCALE GENOMIC DNA]</scope>
    <source>
        <strain evidence="1 2">A10</strain>
    </source>
</reference>
<comment type="caution">
    <text evidence="1">The sequence shown here is derived from an EMBL/GenBank/DDBJ whole genome shotgun (WGS) entry which is preliminary data.</text>
</comment>
<dbReference type="AlphaFoldDB" id="A0A2J5P788"/>
<sequence>PDDGFLDLSDEVYRLVLKVKIAINNWNGQNDTLPEILDNALTGSGIRMAIVDNQDMSISIWILPDPTVVISEIDRMILDSAVNKGPFIALPPGYIPSRYDLNPIDQVNAELWWAIQNGYMTVKAAGVKVREIQMPSNGGYSFFGFDVDNEYISGFDSGNWGEDL</sequence>
<dbReference type="Proteomes" id="UP000234667">
    <property type="component" value="Unassembled WGS sequence"/>
</dbReference>
<feature type="non-terminal residue" evidence="1">
    <location>
        <position position="1"/>
    </location>
</feature>
<evidence type="ECO:0000313" key="2">
    <source>
        <dbReference type="Proteomes" id="UP000234667"/>
    </source>
</evidence>
<name>A0A2J5P788_9ENTR</name>
<evidence type="ECO:0008006" key="3">
    <source>
        <dbReference type="Google" id="ProtNLM"/>
    </source>
</evidence>
<organism evidence="1 2">
    <name type="scientific">Klebsiella michiganensis</name>
    <dbReference type="NCBI Taxonomy" id="1134687"/>
    <lineage>
        <taxon>Bacteria</taxon>
        <taxon>Pseudomonadati</taxon>
        <taxon>Pseudomonadota</taxon>
        <taxon>Gammaproteobacteria</taxon>
        <taxon>Enterobacterales</taxon>
        <taxon>Enterobacteriaceae</taxon>
        <taxon>Klebsiella/Raoultella group</taxon>
        <taxon>Klebsiella</taxon>
    </lineage>
</organism>